<gene>
    <name evidence="1" type="ORF">SPM_001870</name>
</gene>
<sequence>MFNQNFVEEPLAVYNSFQFAYNNKINLALDLTIPLFAFDNGDNSKAYAFYIRPNIGNLKPWFTPTGELTTAYKIDHEPNTKLLDVFKKRFSQFNFNFSMLKVYWNINNKKHCQITTELQAASSSTILKISQTQVEYSKWGKVIIPAQCLDTNKANKISLVINAPNLGDNDLVTKNSYQEFYLNFNYKKDFLEQTKKLFGIIQYKNYDEKQKKFKTFYDIFANYFQLIPPKIVETKLPSLFALRSLSVFNSLDITDFPIDLNTKIAKLWTFFNNQHLLIPTTTTVISKQTKYNFKILQGYLKYNLNQKVYEHFFAENTVYNQNKDQIEIEANNNLAVNNFLVNPFLAQSEINFITTIEQFNFNLVQNFIFKPIIPKVNINNNFFVNSNWFKCLTTTYRIITQQLPNYYNKEFNQDLLAQFEFDFFVEQKLVIDEKNF</sequence>
<dbReference type="RefSeq" id="WP_004027910.1">
    <property type="nucleotide sequence ID" value="NZ_AGBZ02000001.1"/>
</dbReference>
<comment type="caution">
    <text evidence="1">The sequence shown here is derived from an EMBL/GenBank/DDBJ whole genome shotgun (WGS) entry which is preliminary data.</text>
</comment>
<organism evidence="1 2">
    <name type="scientific">Spiroplasma melliferum KC3</name>
    <dbReference type="NCBI Taxonomy" id="570509"/>
    <lineage>
        <taxon>Bacteria</taxon>
        <taxon>Bacillati</taxon>
        <taxon>Mycoplasmatota</taxon>
        <taxon>Mollicutes</taxon>
        <taxon>Entomoplasmatales</taxon>
        <taxon>Spiroplasmataceae</taxon>
        <taxon>Spiroplasma</taxon>
    </lineage>
</organism>
<reference evidence="1 2" key="1">
    <citation type="journal article" date="2012" name="J. Proteome Res.">
        <title>Application of Spiroplasma melliferum proteogenomic profiling for the discovery of virulence factors and pathogenicity mechanisms in host-associated spiroplasmas.</title>
        <authorList>
            <person name="Alexeev D."/>
            <person name="Kostrjukova E."/>
            <person name="Aliper A."/>
            <person name="Popenko A."/>
            <person name="Bazaleev N."/>
            <person name="Tyakht A."/>
            <person name="Selezneva O."/>
            <person name="Akopian T."/>
            <person name="Prichodko E."/>
            <person name="Kondratov I."/>
            <person name="Chukin M."/>
            <person name="Demina I."/>
            <person name="Galyamina M."/>
            <person name="Kamashev D."/>
            <person name="Vanyushkina A."/>
            <person name="Ladygina V."/>
            <person name="Levitskii S."/>
            <person name="Lazarev V."/>
            <person name="Govorun V."/>
        </authorList>
    </citation>
    <scope>NUCLEOTIDE SEQUENCE [LARGE SCALE GENOMIC DNA]</scope>
    <source>
        <strain evidence="1 2">KC3</strain>
    </source>
</reference>
<proteinExistence type="predicted"/>
<evidence type="ECO:0000313" key="1">
    <source>
        <dbReference type="EMBL" id="KAI92782.1"/>
    </source>
</evidence>
<dbReference type="AlphaFoldDB" id="A0AAI9X133"/>
<accession>A0AAI9X133</accession>
<dbReference type="Proteomes" id="UP000004057">
    <property type="component" value="Unassembled WGS sequence"/>
</dbReference>
<protein>
    <submittedName>
        <fullName evidence="1">Uncharacterized protein</fullName>
    </submittedName>
</protein>
<name>A0AAI9X133_SPIME</name>
<dbReference type="EMBL" id="AGBZ02000001">
    <property type="protein sequence ID" value="KAI92782.1"/>
    <property type="molecule type" value="Genomic_DNA"/>
</dbReference>
<evidence type="ECO:0000313" key="2">
    <source>
        <dbReference type="Proteomes" id="UP000004057"/>
    </source>
</evidence>